<accession>A0A285P2Y5</accession>
<evidence type="ECO:0000313" key="3">
    <source>
        <dbReference type="Proteomes" id="UP000219356"/>
    </source>
</evidence>
<keyword evidence="1" id="KW-0472">Membrane</keyword>
<keyword evidence="1" id="KW-1133">Transmembrane helix</keyword>
<keyword evidence="1" id="KW-0812">Transmembrane</keyword>
<feature type="transmembrane region" description="Helical" evidence="1">
    <location>
        <begin position="29"/>
        <end position="50"/>
    </location>
</feature>
<organism evidence="2 3">
    <name type="scientific">Terribacillus aidingensis</name>
    <dbReference type="NCBI Taxonomy" id="586416"/>
    <lineage>
        <taxon>Bacteria</taxon>
        <taxon>Bacillati</taxon>
        <taxon>Bacillota</taxon>
        <taxon>Bacilli</taxon>
        <taxon>Bacillales</taxon>
        <taxon>Bacillaceae</taxon>
        <taxon>Terribacillus</taxon>
    </lineage>
</organism>
<gene>
    <name evidence="2" type="ORF">SAMN05421503_2855</name>
</gene>
<sequence length="63" mass="7299">MNKGFMITAVLLEIIGILLILFWEINDKVAVITGIAIIIIGVVLFQVGYWRTVRARERRKTRR</sequence>
<name>A0A285P2Y5_9BACI</name>
<reference evidence="3" key="1">
    <citation type="submission" date="2017-09" db="EMBL/GenBank/DDBJ databases">
        <authorList>
            <person name="Varghese N."/>
            <person name="Submissions S."/>
        </authorList>
    </citation>
    <scope>NUCLEOTIDE SEQUENCE [LARGE SCALE GENOMIC DNA]</scope>
    <source>
        <strain evidence="3">CGMCC 1.8913</strain>
    </source>
</reference>
<proteinExistence type="predicted"/>
<dbReference type="RefSeq" id="WP_097043079.1">
    <property type="nucleotide sequence ID" value="NZ_OBEK01000004.1"/>
</dbReference>
<dbReference type="AlphaFoldDB" id="A0A285P2Y5"/>
<feature type="transmembrane region" description="Helical" evidence="1">
    <location>
        <begin position="5"/>
        <end position="23"/>
    </location>
</feature>
<evidence type="ECO:0000313" key="2">
    <source>
        <dbReference type="EMBL" id="SNZ16092.1"/>
    </source>
</evidence>
<keyword evidence="3" id="KW-1185">Reference proteome</keyword>
<dbReference type="Proteomes" id="UP000219356">
    <property type="component" value="Unassembled WGS sequence"/>
</dbReference>
<protein>
    <submittedName>
        <fullName evidence="2">Uncharacterized protein</fullName>
    </submittedName>
</protein>
<evidence type="ECO:0000256" key="1">
    <source>
        <dbReference type="SAM" id="Phobius"/>
    </source>
</evidence>
<dbReference type="EMBL" id="OBEK01000004">
    <property type="protein sequence ID" value="SNZ16092.1"/>
    <property type="molecule type" value="Genomic_DNA"/>
</dbReference>